<evidence type="ECO:0000256" key="15">
    <source>
        <dbReference type="ARBA" id="ARBA00022837"/>
    </source>
</evidence>
<dbReference type="CTD" id="2155"/>
<dbReference type="EC" id="3.4.21.21" evidence="3"/>
<keyword evidence="7 23" id="KW-0245">EGF-like domain</keyword>
<dbReference type="STRING" id="13616.ENSMODP00000004940"/>
<evidence type="ECO:0000259" key="26">
    <source>
        <dbReference type="PROSITE" id="PS50026"/>
    </source>
</evidence>
<dbReference type="PROSITE" id="PS00011">
    <property type="entry name" value="GLA_1"/>
    <property type="match status" value="1"/>
</dbReference>
<dbReference type="PROSITE" id="PS00010">
    <property type="entry name" value="ASX_HYDROXYL"/>
    <property type="match status" value="1"/>
</dbReference>
<keyword evidence="14 24" id="KW-0720">Serine protease</keyword>
<keyword evidence="8 24" id="KW-0645">Protease</keyword>
<dbReference type="PRINTS" id="PR00010">
    <property type="entry name" value="EGFBLOOD"/>
</dbReference>
<dbReference type="FunFam" id="2.10.25.10:FF:000259">
    <property type="entry name" value="Coagulation factor VII"/>
    <property type="match status" value="1"/>
</dbReference>
<keyword evidence="5" id="KW-0301">Gamma-carboxyglutamic acid</keyword>
<evidence type="ECO:0000256" key="1">
    <source>
        <dbReference type="ARBA" id="ARBA00001355"/>
    </source>
</evidence>
<dbReference type="GO" id="GO:0032008">
    <property type="term" value="P:positive regulation of TOR signaling"/>
    <property type="evidence" value="ECO:0007669"/>
    <property type="project" value="Ensembl"/>
</dbReference>
<feature type="active site" description="Charge relay system" evidence="22">
    <location>
        <position position="233"/>
    </location>
</feature>
<dbReference type="SUPFAM" id="SSF50494">
    <property type="entry name" value="Trypsin-like serine proteases"/>
    <property type="match status" value="1"/>
</dbReference>
<keyword evidence="11 25" id="KW-0732">Signal</keyword>
<dbReference type="InParanoid" id="F7D6Z7"/>
<dbReference type="InterPro" id="IPR000294">
    <property type="entry name" value="GLA_domain"/>
</dbReference>
<dbReference type="PIRSF" id="PIRSF001143">
    <property type="entry name" value="Factor_X"/>
    <property type="match status" value="1"/>
</dbReference>
<evidence type="ECO:0000256" key="24">
    <source>
        <dbReference type="RuleBase" id="RU363034"/>
    </source>
</evidence>
<dbReference type="Pfam" id="PF00089">
    <property type="entry name" value="Trypsin"/>
    <property type="match status" value="1"/>
</dbReference>
<dbReference type="InterPro" id="IPR043504">
    <property type="entry name" value="Peptidase_S1_PA_chymotrypsin"/>
</dbReference>
<dbReference type="Pfam" id="PF00008">
    <property type="entry name" value="EGF"/>
    <property type="match status" value="1"/>
</dbReference>
<name>F7D6Z7_MONDO</name>
<evidence type="ECO:0000256" key="14">
    <source>
        <dbReference type="ARBA" id="ARBA00022825"/>
    </source>
</evidence>
<dbReference type="InterPro" id="IPR001314">
    <property type="entry name" value="Peptidase_S1A"/>
</dbReference>
<evidence type="ECO:0000256" key="16">
    <source>
        <dbReference type="ARBA" id="ARBA00023084"/>
    </source>
</evidence>
<comment type="catalytic activity">
    <reaction evidence="1">
        <text>Selective cleavage of Arg-|-Ile bond in factor X to form factor Xa.</text>
        <dbReference type="EC" id="3.4.21.21"/>
    </reaction>
</comment>
<keyword evidence="17" id="KW-0865">Zymogen</keyword>
<dbReference type="InterPro" id="IPR035972">
    <property type="entry name" value="GLA-like_dom_SF"/>
</dbReference>
<feature type="disulfide bond" evidence="23">
    <location>
        <begin position="112"/>
        <end position="121"/>
    </location>
</feature>
<proteinExistence type="predicted"/>
<sequence>MVSRSCMVQFLGFMLMLHQSLTSVFLNQEEANNVLKRERRANSFLEELRSGSLERECIEEKCSFEEALEIFKSKERTKQFWIYYNDGDQCASNPCQNGGTCVDQFQSYICFCPARFEGRNCETDKDSLLICKYENGGCDQYCLDNPETVRQCHCEPGYALAPDGVSCNPVVDYPCGRIPVLEKRNRSIPEGRIVGGNACPKGECPWQALILLKNELLCGGTLLTDTWVVSAAHCFDKLSHGFQNSVTVVLGEHKIDKDEGTEQKRNVADIIIHKQYVRLKINHDIALVRLQKPVNFTDYVVPLCLPEKAFSENHLAYIRFSSVTGWGQLLDRGVTSLELMMIKVPRLKTQDCLEQMKRTPQTPAITENMFCAGFLDGTKDSCKGDSGGPHATKYKGTWYLTGIVSWGEGCASVGHYGIYTRVSKYIDWLNTHINPNSSFSVS</sequence>
<evidence type="ECO:0000256" key="22">
    <source>
        <dbReference type="PIRSR" id="PIRSR001143-1"/>
    </source>
</evidence>
<dbReference type="HOGENOM" id="CLU_006842_19_5_1"/>
<dbReference type="SUPFAM" id="SSF57630">
    <property type="entry name" value="GLA-domain"/>
    <property type="match status" value="1"/>
</dbReference>
<dbReference type="Gene3D" id="2.10.25.10">
    <property type="entry name" value="Laminin"/>
    <property type="match status" value="2"/>
</dbReference>
<keyword evidence="15" id="KW-0106">Calcium</keyword>
<dbReference type="PROSITE" id="PS00022">
    <property type="entry name" value="EGF_1"/>
    <property type="match status" value="1"/>
</dbReference>
<dbReference type="OMA" id="QGRNCET"/>
<reference evidence="29 30" key="1">
    <citation type="journal article" date="2007" name="Nature">
        <title>Genome of the marsupial Monodelphis domestica reveals innovation in non-coding sequences.</title>
        <authorList>
            <person name="Mikkelsen T.S."/>
            <person name="Wakefield M.J."/>
            <person name="Aken B."/>
            <person name="Amemiya C.T."/>
            <person name="Chang J.L."/>
            <person name="Duke S."/>
            <person name="Garber M."/>
            <person name="Gentles A.J."/>
            <person name="Goodstadt L."/>
            <person name="Heger A."/>
            <person name="Jurka J."/>
            <person name="Kamal M."/>
            <person name="Mauceli E."/>
            <person name="Searle S.M."/>
            <person name="Sharpe T."/>
            <person name="Baker M.L."/>
            <person name="Batzer M.A."/>
            <person name="Benos P.V."/>
            <person name="Belov K."/>
            <person name="Clamp M."/>
            <person name="Cook A."/>
            <person name="Cuff J."/>
            <person name="Das R."/>
            <person name="Davidow L."/>
            <person name="Deakin J.E."/>
            <person name="Fazzari M.J."/>
            <person name="Glass J.L."/>
            <person name="Grabherr M."/>
            <person name="Greally J.M."/>
            <person name="Gu W."/>
            <person name="Hore T.A."/>
            <person name="Huttley G.A."/>
            <person name="Kleber M."/>
            <person name="Jirtle R.L."/>
            <person name="Koina E."/>
            <person name="Lee J.T."/>
            <person name="Mahony S."/>
            <person name="Marra M.A."/>
            <person name="Miller R.D."/>
            <person name="Nicholls R.D."/>
            <person name="Oda M."/>
            <person name="Papenfuss A.T."/>
            <person name="Parra Z.E."/>
            <person name="Pollock D.D."/>
            <person name="Ray D.A."/>
            <person name="Schein J.E."/>
            <person name="Speed T.P."/>
            <person name="Thompson K."/>
            <person name="VandeBerg J.L."/>
            <person name="Wade C.M."/>
            <person name="Walker J.A."/>
            <person name="Waters P.D."/>
            <person name="Webber C."/>
            <person name="Weidman J.R."/>
            <person name="Xie X."/>
            <person name="Zody M.C."/>
            <person name="Baldwin J."/>
            <person name="Abdouelleil A."/>
            <person name="Abdulkadir J."/>
            <person name="Abebe A."/>
            <person name="Abera B."/>
            <person name="Abreu J."/>
            <person name="Acer S.C."/>
            <person name="Aftuck L."/>
            <person name="Alexander A."/>
            <person name="An P."/>
            <person name="Anderson E."/>
            <person name="Anderson S."/>
            <person name="Arachi H."/>
            <person name="Azer M."/>
            <person name="Bachantsang P."/>
            <person name="Barry A."/>
            <person name="Bayul T."/>
            <person name="Berlin A."/>
            <person name="Bessette D."/>
            <person name="Bloom T."/>
            <person name="Bloom T."/>
            <person name="Boguslavskiy L."/>
            <person name="Bonnet C."/>
            <person name="Boukhgalter B."/>
            <person name="Bourzgui I."/>
            <person name="Brown A."/>
            <person name="Cahill P."/>
            <person name="Channer S."/>
            <person name="Cheshatsang Y."/>
            <person name="Chuda L."/>
            <person name="Citroen M."/>
            <person name="Collymore A."/>
            <person name="Cooke P."/>
            <person name="Costello M."/>
            <person name="D'Aco K."/>
            <person name="Daza R."/>
            <person name="De Haan G."/>
            <person name="DeGray S."/>
            <person name="DeMaso C."/>
            <person name="Dhargay N."/>
            <person name="Dooley K."/>
            <person name="Dooley E."/>
            <person name="Doricent M."/>
            <person name="Dorje P."/>
            <person name="Dorjee K."/>
            <person name="Dupes A."/>
            <person name="Elong R."/>
            <person name="Falk J."/>
            <person name="Farina A."/>
            <person name="Faro S."/>
            <person name="Ferguson D."/>
            <person name="Fisher S."/>
            <person name="Foley C.D."/>
            <person name="Franke A."/>
            <person name="Friedrich D."/>
            <person name="Gadbois L."/>
            <person name="Gearin G."/>
            <person name="Gearin C.R."/>
            <person name="Giannoukos G."/>
            <person name="Goode T."/>
            <person name="Graham J."/>
            <person name="Grandbois E."/>
            <person name="Grewal S."/>
            <person name="Gyaltsen K."/>
            <person name="Hafez N."/>
            <person name="Hagos B."/>
            <person name="Hall J."/>
            <person name="Henson C."/>
            <person name="Hollinger A."/>
            <person name="Honan T."/>
            <person name="Huard M.D."/>
            <person name="Hughes L."/>
            <person name="Hurhula B."/>
            <person name="Husby M.E."/>
            <person name="Kamat A."/>
            <person name="Kanga B."/>
            <person name="Kashin S."/>
            <person name="Khazanovich D."/>
            <person name="Kisner P."/>
            <person name="Lance K."/>
            <person name="Lara M."/>
            <person name="Lee W."/>
            <person name="Lennon N."/>
            <person name="Letendre F."/>
            <person name="LeVine R."/>
            <person name="Lipovsky A."/>
            <person name="Liu X."/>
            <person name="Liu J."/>
            <person name="Liu S."/>
            <person name="Lokyitsang T."/>
            <person name="Lokyitsang Y."/>
            <person name="Lubonja R."/>
            <person name="Lui A."/>
            <person name="MacDonald P."/>
            <person name="Magnisalis V."/>
            <person name="Maru K."/>
            <person name="Matthews C."/>
            <person name="McCusker W."/>
            <person name="McDonough S."/>
            <person name="Mehta T."/>
            <person name="Meldrim J."/>
            <person name="Meneus L."/>
            <person name="Mihai O."/>
            <person name="Mihalev A."/>
            <person name="Mihova T."/>
            <person name="Mittelman R."/>
            <person name="Mlenga V."/>
            <person name="Montmayeur A."/>
            <person name="Mulrain L."/>
            <person name="Navidi A."/>
            <person name="Naylor J."/>
            <person name="Negash T."/>
            <person name="Nguyen T."/>
            <person name="Nguyen N."/>
            <person name="Nicol R."/>
            <person name="Norbu C."/>
            <person name="Norbu N."/>
            <person name="Novod N."/>
            <person name="O'Neill B."/>
            <person name="Osman S."/>
            <person name="Markiewicz E."/>
            <person name="Oyono O.L."/>
            <person name="Patti C."/>
            <person name="Phunkhang P."/>
            <person name="Pierre F."/>
            <person name="Priest M."/>
            <person name="Raghuraman S."/>
            <person name="Rege F."/>
            <person name="Reyes R."/>
            <person name="Rise C."/>
            <person name="Rogov P."/>
            <person name="Ross K."/>
            <person name="Ryan E."/>
            <person name="Settipalli S."/>
            <person name="Shea T."/>
            <person name="Sherpa N."/>
            <person name="Shi L."/>
            <person name="Shih D."/>
            <person name="Sparrow T."/>
            <person name="Spaulding J."/>
            <person name="Stalker J."/>
            <person name="Stange-Thomann N."/>
            <person name="Stavropoulos S."/>
            <person name="Stone C."/>
            <person name="Strader C."/>
            <person name="Tesfaye S."/>
            <person name="Thomson T."/>
            <person name="Thoulutsang Y."/>
            <person name="Thoulutsang D."/>
            <person name="Topham K."/>
            <person name="Topping I."/>
            <person name="Tsamla T."/>
            <person name="Vassiliev H."/>
            <person name="Vo A."/>
            <person name="Wangchuk T."/>
            <person name="Wangdi T."/>
            <person name="Weiand M."/>
            <person name="Wilkinson J."/>
            <person name="Wilson A."/>
            <person name="Yadav S."/>
            <person name="Young G."/>
            <person name="Yu Q."/>
            <person name="Zembek L."/>
            <person name="Zhong D."/>
            <person name="Zimmer A."/>
            <person name="Zwirko Z."/>
            <person name="Jaffe D.B."/>
            <person name="Alvarez P."/>
            <person name="Brockman W."/>
            <person name="Butler J."/>
            <person name="Chin C."/>
            <person name="Gnerre S."/>
            <person name="MacCallum I."/>
            <person name="Graves J.A."/>
            <person name="Ponting C.P."/>
            <person name="Breen M."/>
            <person name="Samollow P.B."/>
            <person name="Lander E.S."/>
            <person name="Lindblad-Toh K."/>
        </authorList>
    </citation>
    <scope>NUCLEOTIDE SEQUENCE [LARGE SCALE GENOMIC DNA]</scope>
</reference>
<dbReference type="PROSITE" id="PS01187">
    <property type="entry name" value="EGF_CA"/>
    <property type="match status" value="1"/>
</dbReference>
<reference evidence="29" key="2">
    <citation type="submission" date="2025-08" db="UniProtKB">
        <authorList>
            <consortium name="Ensembl"/>
        </authorList>
    </citation>
    <scope>IDENTIFICATION</scope>
</reference>
<evidence type="ECO:0000256" key="12">
    <source>
        <dbReference type="ARBA" id="ARBA00022737"/>
    </source>
</evidence>
<dbReference type="InterPro" id="IPR050442">
    <property type="entry name" value="Peptidase_S1_coag_factors"/>
</dbReference>
<dbReference type="GO" id="GO:0007596">
    <property type="term" value="P:blood coagulation"/>
    <property type="evidence" value="ECO:0000318"/>
    <property type="project" value="GO_Central"/>
</dbReference>
<dbReference type="Ensembl" id="ENSMODT00000005046.4">
    <property type="protein sequence ID" value="ENSMODP00000004940.3"/>
    <property type="gene ID" value="ENSMODG00000004015.4"/>
</dbReference>
<dbReference type="SMART" id="SM00181">
    <property type="entry name" value="EGF"/>
    <property type="match status" value="2"/>
</dbReference>
<dbReference type="GO" id="GO:0010641">
    <property type="term" value="P:positive regulation of platelet-derived growth factor receptor signaling pathway"/>
    <property type="evidence" value="ECO:0007669"/>
    <property type="project" value="Ensembl"/>
</dbReference>
<evidence type="ECO:0000313" key="30">
    <source>
        <dbReference type="Proteomes" id="UP000002280"/>
    </source>
</evidence>
<evidence type="ECO:0000256" key="11">
    <source>
        <dbReference type="ARBA" id="ARBA00022729"/>
    </source>
</evidence>
<dbReference type="SMART" id="SM00179">
    <property type="entry name" value="EGF_CA"/>
    <property type="match status" value="1"/>
</dbReference>
<dbReference type="CDD" id="cd00054">
    <property type="entry name" value="EGF_CA"/>
    <property type="match status" value="1"/>
</dbReference>
<dbReference type="MEROPS" id="S01.215"/>
<dbReference type="InterPro" id="IPR009003">
    <property type="entry name" value="Peptidase_S1_PA"/>
</dbReference>
<evidence type="ECO:0000256" key="3">
    <source>
        <dbReference type="ARBA" id="ARBA00012069"/>
    </source>
</evidence>
<dbReference type="PANTHER" id="PTHR24278:SF26">
    <property type="entry name" value="COAGULATION FACTOR VII"/>
    <property type="match status" value="1"/>
</dbReference>
<dbReference type="FunFam" id="2.10.25.10:FF:000420">
    <property type="entry name" value="Coagulation factor VII"/>
    <property type="match status" value="1"/>
</dbReference>
<keyword evidence="30" id="KW-1185">Reference proteome</keyword>
<dbReference type="FunCoup" id="F7D6Z7">
    <property type="interactions" value="130"/>
</dbReference>
<dbReference type="PRINTS" id="PR00722">
    <property type="entry name" value="CHYMOTRYPSIN"/>
</dbReference>
<comment type="caution">
    <text evidence="23">Lacks conserved residue(s) required for the propagation of feature annotation.</text>
</comment>
<dbReference type="PROSITE" id="PS50026">
    <property type="entry name" value="EGF_3"/>
    <property type="match status" value="1"/>
</dbReference>
<dbReference type="GeneID" id="100022420"/>
<evidence type="ECO:0000256" key="8">
    <source>
        <dbReference type="ARBA" id="ARBA00022670"/>
    </source>
</evidence>
<dbReference type="SMART" id="SM00069">
    <property type="entry name" value="GLA"/>
    <property type="match status" value="1"/>
</dbReference>
<dbReference type="Proteomes" id="UP000002280">
    <property type="component" value="Chromosome 7"/>
</dbReference>
<dbReference type="KEGG" id="mdo:100022420"/>
<dbReference type="AlphaFoldDB" id="F7D6Z7"/>
<dbReference type="CDD" id="cd00190">
    <property type="entry name" value="Tryp_SPc"/>
    <property type="match status" value="1"/>
</dbReference>
<dbReference type="SMART" id="SM00020">
    <property type="entry name" value="Tryp_SPc"/>
    <property type="match status" value="1"/>
</dbReference>
<dbReference type="InterPro" id="IPR001254">
    <property type="entry name" value="Trypsin_dom"/>
</dbReference>
<dbReference type="GO" id="GO:0016485">
    <property type="term" value="P:protein processing"/>
    <property type="evidence" value="ECO:0000318"/>
    <property type="project" value="GO_Central"/>
</dbReference>
<evidence type="ECO:0000256" key="17">
    <source>
        <dbReference type="ARBA" id="ARBA00023145"/>
    </source>
</evidence>
<reference evidence="29" key="3">
    <citation type="submission" date="2025-09" db="UniProtKB">
        <authorList>
            <consortium name="Ensembl"/>
        </authorList>
    </citation>
    <scope>IDENTIFICATION</scope>
</reference>
<feature type="chain" id="PRO_5003355949" description="Coagulation factor VII" evidence="25">
    <location>
        <begin position="23"/>
        <end position="442"/>
    </location>
</feature>
<keyword evidence="16" id="KW-0094">Blood coagulation</keyword>
<keyword evidence="13 24" id="KW-0378">Hydrolase</keyword>
<dbReference type="InterPro" id="IPR000742">
    <property type="entry name" value="EGF"/>
</dbReference>
<dbReference type="InterPro" id="IPR012224">
    <property type="entry name" value="Pept_S1A_FX"/>
</dbReference>
<organism evidence="29 30">
    <name type="scientific">Monodelphis domestica</name>
    <name type="common">Gray short-tailed opossum</name>
    <dbReference type="NCBI Taxonomy" id="13616"/>
    <lineage>
        <taxon>Eukaryota</taxon>
        <taxon>Metazoa</taxon>
        <taxon>Chordata</taxon>
        <taxon>Craniata</taxon>
        <taxon>Vertebrata</taxon>
        <taxon>Euteleostomi</taxon>
        <taxon>Mammalia</taxon>
        <taxon>Metatheria</taxon>
        <taxon>Didelphimorphia</taxon>
        <taxon>Didelphidae</taxon>
        <taxon>Monodelphis</taxon>
    </lineage>
</organism>
<comment type="function">
    <text evidence="21">Initiates the extrinsic pathway of blood coagulation. Serine protease that circulates in the blood in a zymogen form. Factor VII is converted to factor VIIa by factor Xa, factor XIIa, factor IXa, or thrombin by minor proteolysis. In the presence of tissue factor and calcium ions, factor VIIa then converts factor X to factor Xa by limited proteolysis. Factor VIIa also converts factor IX to factor IXa in the presence of tissue factor and calcium.</text>
</comment>
<gene>
    <name evidence="29" type="primary">F7</name>
</gene>
<evidence type="ECO:0000256" key="4">
    <source>
        <dbReference type="ARBA" id="ARBA00015530"/>
    </source>
</evidence>
<dbReference type="SUPFAM" id="SSF57196">
    <property type="entry name" value="EGF/Laminin"/>
    <property type="match status" value="1"/>
</dbReference>
<dbReference type="Pfam" id="PF14670">
    <property type="entry name" value="FXa_inhibition"/>
    <property type="match status" value="1"/>
</dbReference>
<dbReference type="InterPro" id="IPR001881">
    <property type="entry name" value="EGF-like_Ca-bd_dom"/>
</dbReference>
<dbReference type="PROSITE" id="PS00135">
    <property type="entry name" value="TRYPSIN_SER"/>
    <property type="match status" value="1"/>
</dbReference>
<evidence type="ECO:0000259" key="27">
    <source>
        <dbReference type="PROSITE" id="PS50240"/>
    </source>
</evidence>
<dbReference type="OrthoDB" id="10004439at2759"/>
<feature type="domain" description="Peptidase S1" evidence="27">
    <location>
        <begin position="193"/>
        <end position="434"/>
    </location>
</feature>
<evidence type="ECO:0000256" key="7">
    <source>
        <dbReference type="ARBA" id="ARBA00022536"/>
    </source>
</evidence>
<dbReference type="GO" id="GO:0050927">
    <property type="term" value="P:positive regulation of positive chemotaxis"/>
    <property type="evidence" value="ECO:0007669"/>
    <property type="project" value="Ensembl"/>
</dbReference>
<feature type="domain" description="EGF-like" evidence="26">
    <location>
        <begin position="86"/>
        <end position="122"/>
    </location>
</feature>
<feature type="signal peptide" evidence="25">
    <location>
        <begin position="1"/>
        <end position="22"/>
    </location>
</feature>
<evidence type="ECO:0000256" key="6">
    <source>
        <dbReference type="ARBA" id="ARBA00022525"/>
    </source>
</evidence>
<evidence type="ECO:0000256" key="20">
    <source>
        <dbReference type="ARBA" id="ARBA00030307"/>
    </source>
</evidence>
<dbReference type="Gene3D" id="2.40.10.10">
    <property type="entry name" value="Trypsin-like serine proteases"/>
    <property type="match status" value="2"/>
</dbReference>
<dbReference type="GO" id="GO:0005615">
    <property type="term" value="C:extracellular space"/>
    <property type="evidence" value="ECO:0000318"/>
    <property type="project" value="GO_Central"/>
</dbReference>
<feature type="active site" description="Charge relay system" evidence="22">
    <location>
        <position position="284"/>
    </location>
</feature>
<feature type="active site" description="Charge relay system" evidence="22">
    <location>
        <position position="386"/>
    </location>
</feature>
<evidence type="ECO:0000259" key="28">
    <source>
        <dbReference type="PROSITE" id="PS50998"/>
    </source>
</evidence>
<evidence type="ECO:0000256" key="13">
    <source>
        <dbReference type="ARBA" id="ARBA00022801"/>
    </source>
</evidence>
<evidence type="ECO:0000256" key="19">
    <source>
        <dbReference type="ARBA" id="ARBA00023180"/>
    </source>
</evidence>
<keyword evidence="10" id="KW-0356">Hemostasis</keyword>
<dbReference type="GO" id="GO:0005509">
    <property type="term" value="F:calcium ion binding"/>
    <property type="evidence" value="ECO:0007669"/>
    <property type="project" value="InterPro"/>
</dbReference>
<dbReference type="eggNOG" id="ENOG502QRGI">
    <property type="taxonomic scope" value="Eukaryota"/>
</dbReference>
<dbReference type="GO" id="GO:1905286">
    <property type="term" value="C:serine-type peptidase complex"/>
    <property type="evidence" value="ECO:0007669"/>
    <property type="project" value="Ensembl"/>
</dbReference>
<evidence type="ECO:0000256" key="5">
    <source>
        <dbReference type="ARBA" id="ARBA00022479"/>
    </source>
</evidence>
<dbReference type="PANTHER" id="PTHR24278">
    <property type="entry name" value="COAGULATION FACTOR"/>
    <property type="match status" value="1"/>
</dbReference>
<dbReference type="InterPro" id="IPR018114">
    <property type="entry name" value="TRYPSIN_HIS"/>
</dbReference>
<dbReference type="PRINTS" id="PR00001">
    <property type="entry name" value="GLABLOOD"/>
</dbReference>
<evidence type="ECO:0000256" key="23">
    <source>
        <dbReference type="PROSITE-ProRule" id="PRU00076"/>
    </source>
</evidence>
<dbReference type="GO" id="GO:0004252">
    <property type="term" value="F:serine-type endopeptidase activity"/>
    <property type="evidence" value="ECO:0000318"/>
    <property type="project" value="GO_Central"/>
</dbReference>
<dbReference type="GO" id="GO:0002690">
    <property type="term" value="P:positive regulation of leukocyte chemotaxis"/>
    <property type="evidence" value="ECO:0007669"/>
    <property type="project" value="Ensembl"/>
</dbReference>
<keyword evidence="9" id="KW-0165">Cleavage on pair of basic residues</keyword>
<dbReference type="GeneTree" id="ENSGT00940000154474"/>
<dbReference type="PROSITE" id="PS00134">
    <property type="entry name" value="TRYPSIN_HIS"/>
    <property type="match status" value="1"/>
</dbReference>
<dbReference type="InterPro" id="IPR017857">
    <property type="entry name" value="Coagulation_fac-like_Gla_dom"/>
</dbReference>
<accession>F7D6Z7</accession>
<keyword evidence="12" id="KW-0677">Repeat</keyword>
<keyword evidence="6" id="KW-0964">Secreted</keyword>
<dbReference type="Pfam" id="PF00594">
    <property type="entry name" value="Gla"/>
    <property type="match status" value="1"/>
</dbReference>
<dbReference type="InterPro" id="IPR000152">
    <property type="entry name" value="EGF-type_Asp/Asn_hydroxyl_site"/>
</dbReference>
<evidence type="ECO:0000256" key="10">
    <source>
        <dbReference type="ARBA" id="ARBA00022696"/>
    </source>
</evidence>
<dbReference type="InterPro" id="IPR018097">
    <property type="entry name" value="EGF_Ca-bd_CS"/>
</dbReference>
<evidence type="ECO:0000313" key="29">
    <source>
        <dbReference type="Ensembl" id="ENSMODP00000004940.3"/>
    </source>
</evidence>
<dbReference type="FunFam" id="4.10.740.10:FF:000001">
    <property type="entry name" value="vitamin K-dependent protein S"/>
    <property type="match status" value="1"/>
</dbReference>
<comment type="subcellular location">
    <subcellularLocation>
        <location evidence="2">Secreted</location>
    </subcellularLocation>
</comment>
<keyword evidence="19" id="KW-0325">Glycoprotein</keyword>
<dbReference type="Gene3D" id="4.10.740.10">
    <property type="entry name" value="Coagulation Factor IX"/>
    <property type="match status" value="1"/>
</dbReference>
<feature type="domain" description="Gla" evidence="28">
    <location>
        <begin position="40"/>
        <end position="86"/>
    </location>
</feature>
<evidence type="ECO:0000256" key="2">
    <source>
        <dbReference type="ARBA" id="ARBA00004613"/>
    </source>
</evidence>
<dbReference type="FunFam" id="2.40.10.10:FF:000013">
    <property type="entry name" value="Coagulation factor X"/>
    <property type="match status" value="1"/>
</dbReference>
<evidence type="ECO:0000256" key="9">
    <source>
        <dbReference type="ARBA" id="ARBA00022685"/>
    </source>
</evidence>
<dbReference type="PROSITE" id="PS50240">
    <property type="entry name" value="TRYPSIN_DOM"/>
    <property type="match status" value="1"/>
</dbReference>
<keyword evidence="18 23" id="KW-1015">Disulfide bond</keyword>
<evidence type="ECO:0000256" key="25">
    <source>
        <dbReference type="SAM" id="SignalP"/>
    </source>
</evidence>
<dbReference type="InterPro" id="IPR033116">
    <property type="entry name" value="TRYPSIN_SER"/>
</dbReference>
<evidence type="ECO:0000256" key="18">
    <source>
        <dbReference type="ARBA" id="ARBA00023157"/>
    </source>
</evidence>
<protein>
    <recommendedName>
        <fullName evidence="4">Coagulation factor VII</fullName>
        <ecNumber evidence="3">3.4.21.21</ecNumber>
    </recommendedName>
    <alternativeName>
        <fullName evidence="20">Serum prothrombin conversion accelerator</fullName>
    </alternativeName>
</protein>
<dbReference type="PROSITE" id="PS50998">
    <property type="entry name" value="GLA_2"/>
    <property type="match status" value="1"/>
</dbReference>
<dbReference type="Bgee" id="ENSMODG00000004015">
    <property type="expression patterns" value="Expressed in liver and 11 other cell types or tissues"/>
</dbReference>
<evidence type="ECO:0000256" key="21">
    <source>
        <dbReference type="ARBA" id="ARBA00056668"/>
    </source>
</evidence>